<dbReference type="RefSeq" id="WP_087112976.1">
    <property type="nucleotide sequence ID" value="NZ_CBCSCN010000016.1"/>
</dbReference>
<dbReference type="GO" id="GO:0046872">
    <property type="term" value="F:metal ion binding"/>
    <property type="evidence" value="ECO:0007669"/>
    <property type="project" value="InterPro"/>
</dbReference>
<dbReference type="Pfam" id="PF08443">
    <property type="entry name" value="RimK"/>
    <property type="match status" value="1"/>
</dbReference>
<evidence type="ECO:0000256" key="2">
    <source>
        <dbReference type="PROSITE-ProRule" id="PRU00409"/>
    </source>
</evidence>
<dbReference type="GO" id="GO:0005737">
    <property type="term" value="C:cytoplasm"/>
    <property type="evidence" value="ECO:0007669"/>
    <property type="project" value="TreeGrafter"/>
</dbReference>
<gene>
    <name evidence="4" type="ORF">EHSB41UT_04353</name>
</gene>
<organism evidence="4 5">
    <name type="scientific">Parendozoicomonas haliclonae</name>
    <dbReference type="NCBI Taxonomy" id="1960125"/>
    <lineage>
        <taxon>Bacteria</taxon>
        <taxon>Pseudomonadati</taxon>
        <taxon>Pseudomonadota</taxon>
        <taxon>Gammaproteobacteria</taxon>
        <taxon>Oceanospirillales</taxon>
        <taxon>Endozoicomonadaceae</taxon>
        <taxon>Parendozoicomonas</taxon>
    </lineage>
</organism>
<dbReference type="PANTHER" id="PTHR21621:SF0">
    <property type="entry name" value="BETA-CITRYLGLUTAMATE SYNTHASE B-RELATED"/>
    <property type="match status" value="1"/>
</dbReference>
<accession>A0A1X7AQY7</accession>
<dbReference type="PROSITE" id="PS50975">
    <property type="entry name" value="ATP_GRASP"/>
    <property type="match status" value="1"/>
</dbReference>
<dbReference type="SUPFAM" id="SSF56059">
    <property type="entry name" value="Glutathione synthetase ATP-binding domain-like"/>
    <property type="match status" value="1"/>
</dbReference>
<dbReference type="AlphaFoldDB" id="A0A1X7AQY7"/>
<dbReference type="InterPro" id="IPR013651">
    <property type="entry name" value="ATP-grasp_RimK-type"/>
</dbReference>
<feature type="domain" description="ATP-grasp" evidence="3">
    <location>
        <begin position="115"/>
        <end position="329"/>
    </location>
</feature>
<name>A0A1X7AQY7_9GAMM</name>
<dbReference type="GO" id="GO:0005524">
    <property type="term" value="F:ATP binding"/>
    <property type="evidence" value="ECO:0007669"/>
    <property type="project" value="UniProtKB-UniRule"/>
</dbReference>
<keyword evidence="1" id="KW-0464">Manganese</keyword>
<evidence type="ECO:0000313" key="5">
    <source>
        <dbReference type="Proteomes" id="UP000196573"/>
    </source>
</evidence>
<sequence>MKALFLCGLPDSQMLQTFVDDKGKMQQVISGTANVFPFLNQKPEDVYQRFYLSGHQEDQKYTFSFWPDVIFNEISDADTHVNALKKAAGLCQQQNCPVINHPVAVLNSRRDKVSKKLVGIDRVIMPETSLIQPRSSDGILAAMSHLGLEFPVIIRKAGDHGGKSTFLLRNEQEVQMAANVYALDGSLYYLTPFVDYRSADGLYRKYRIAMVGGKAFLRHMIISDHWMIHSSSRTFMNEREDLIREEAETLQIFQQQVLPQIQEQLAAIEEAMQLDYFGIDCHVTEAGELLVFEVNASMNMLVNPNPDDNGPRDQSIGVIKSELERLILERGARKQ</sequence>
<protein>
    <recommendedName>
        <fullName evidence="3">ATP-grasp domain-containing protein</fullName>
    </recommendedName>
</protein>
<evidence type="ECO:0000259" key="3">
    <source>
        <dbReference type="PROSITE" id="PS50975"/>
    </source>
</evidence>
<evidence type="ECO:0000256" key="1">
    <source>
        <dbReference type="ARBA" id="ARBA00023211"/>
    </source>
</evidence>
<dbReference type="InterPro" id="IPR011761">
    <property type="entry name" value="ATP-grasp"/>
</dbReference>
<dbReference type="PANTHER" id="PTHR21621">
    <property type="entry name" value="RIBOSOMAL PROTEIN S6 MODIFICATION PROTEIN"/>
    <property type="match status" value="1"/>
</dbReference>
<dbReference type="OrthoDB" id="5297883at2"/>
<dbReference type="Proteomes" id="UP000196573">
    <property type="component" value="Unassembled WGS sequence"/>
</dbReference>
<reference evidence="4 5" key="1">
    <citation type="submission" date="2017-03" db="EMBL/GenBank/DDBJ databases">
        <authorList>
            <person name="Afonso C.L."/>
            <person name="Miller P.J."/>
            <person name="Scott M.A."/>
            <person name="Spackman E."/>
            <person name="Goraichik I."/>
            <person name="Dimitrov K.M."/>
            <person name="Suarez D.L."/>
            <person name="Swayne D.E."/>
        </authorList>
    </citation>
    <scope>NUCLEOTIDE SEQUENCE [LARGE SCALE GENOMIC DNA]</scope>
    <source>
        <strain evidence="4">SB41UT1</strain>
    </source>
</reference>
<keyword evidence="5" id="KW-1185">Reference proteome</keyword>
<dbReference type="GO" id="GO:0072590">
    <property type="term" value="F:N-acetyl-L-aspartate-L-glutamate ligase activity"/>
    <property type="evidence" value="ECO:0007669"/>
    <property type="project" value="TreeGrafter"/>
</dbReference>
<dbReference type="EMBL" id="FWPT01000013">
    <property type="protein sequence ID" value="SMA50542.1"/>
    <property type="molecule type" value="Genomic_DNA"/>
</dbReference>
<keyword evidence="2" id="KW-0547">Nucleotide-binding</keyword>
<keyword evidence="2" id="KW-0067">ATP-binding</keyword>
<evidence type="ECO:0000313" key="4">
    <source>
        <dbReference type="EMBL" id="SMA50542.1"/>
    </source>
</evidence>
<proteinExistence type="predicted"/>